<feature type="region of interest" description="Disordered" evidence="2">
    <location>
        <begin position="38"/>
        <end position="81"/>
    </location>
</feature>
<evidence type="ECO:0000313" key="4">
    <source>
        <dbReference type="Proteomes" id="UP000272025"/>
    </source>
</evidence>
<feature type="compositionally biased region" description="Pro residues" evidence="2">
    <location>
        <begin position="52"/>
        <end position="61"/>
    </location>
</feature>
<dbReference type="GO" id="GO:0000136">
    <property type="term" value="C:mannan polymerase complex"/>
    <property type="evidence" value="ECO:0007669"/>
    <property type="project" value="TreeGrafter"/>
</dbReference>
<protein>
    <recommendedName>
        <fullName evidence="5">Initiation-specific alpha-1,6-mannosyltransferase</fullName>
    </recommendedName>
</protein>
<reference evidence="3 4" key="1">
    <citation type="journal article" date="2018" name="Mol. Ecol.">
        <title>The obligate alkalophilic soda-lake fungus Sodiomyces alkalinus has shifted to a protein diet.</title>
        <authorList>
            <person name="Grum-Grzhimaylo A.A."/>
            <person name="Falkoski D.L."/>
            <person name="van den Heuvel J."/>
            <person name="Valero-Jimenez C.A."/>
            <person name="Min B."/>
            <person name="Choi I.G."/>
            <person name="Lipzen A."/>
            <person name="Daum C.G."/>
            <person name="Aanen D.K."/>
            <person name="Tsang A."/>
            <person name="Henrissat B."/>
            <person name="Bilanenko E.N."/>
            <person name="de Vries R.P."/>
            <person name="van Kan J.A.L."/>
            <person name="Grigoriev I.V."/>
            <person name="Debets A.J.M."/>
        </authorList>
    </citation>
    <scope>NUCLEOTIDE SEQUENCE [LARGE SCALE GENOMIC DNA]</scope>
    <source>
        <strain evidence="3 4">F11</strain>
    </source>
</reference>
<dbReference type="InterPro" id="IPR029044">
    <property type="entry name" value="Nucleotide-diphossugar_trans"/>
</dbReference>
<sequence length="345" mass="38541">MLSQHHVSANKRIHQQQLCCSSTVSVWDLDALQRVSSRLGSHRASENHTSPEPTPPEPTPPGQGQSSPEQPFVPPAEQPLSGIPKKLWYKLGPKGLNEKTQAWTDSCIKNNTDYEAVFLNDSAADTYVIRTFGESDPDLVDLYLNLTVPIFKADILRYLLLFAEGGVYCDLDVSCHAPIDDWIPGDLKAQTAVVVGWEFDGGYGDNILRQFATWTMMAKPRSPHLWRVVEDIVRFFHEKMREHDVPPQGLTLQMIGDVVDGTGPRRVTRNLVKVFEEQFNTTLPEIRRLEQPRLVGDVLVLPGHSFAASMNKYPGMKVVPPPLVIHHYAGSWKNENGGEVASKAT</sequence>
<dbReference type="RefSeq" id="XP_028467394.1">
    <property type="nucleotide sequence ID" value="XM_028614915.1"/>
</dbReference>
<dbReference type="GO" id="GO:0000009">
    <property type="term" value="F:alpha-1,6-mannosyltransferase activity"/>
    <property type="evidence" value="ECO:0007669"/>
    <property type="project" value="InterPro"/>
</dbReference>
<evidence type="ECO:0000256" key="2">
    <source>
        <dbReference type="SAM" id="MobiDB-lite"/>
    </source>
</evidence>
<dbReference type="OrthoDB" id="409543at2759"/>
<evidence type="ECO:0000256" key="1">
    <source>
        <dbReference type="ARBA" id="ARBA00009003"/>
    </source>
</evidence>
<gene>
    <name evidence="3" type="ORF">SODALDRAFT_377529</name>
</gene>
<organism evidence="3 4">
    <name type="scientific">Sodiomyces alkalinus (strain CBS 110278 / VKM F-3762 / F11)</name>
    <name type="common">Alkaliphilic filamentous fungus</name>
    <dbReference type="NCBI Taxonomy" id="1314773"/>
    <lineage>
        <taxon>Eukaryota</taxon>
        <taxon>Fungi</taxon>
        <taxon>Dikarya</taxon>
        <taxon>Ascomycota</taxon>
        <taxon>Pezizomycotina</taxon>
        <taxon>Sordariomycetes</taxon>
        <taxon>Hypocreomycetidae</taxon>
        <taxon>Glomerellales</taxon>
        <taxon>Plectosphaerellaceae</taxon>
        <taxon>Sodiomyces</taxon>
    </lineage>
</organism>
<dbReference type="GeneID" id="39583392"/>
<evidence type="ECO:0000313" key="3">
    <source>
        <dbReference type="EMBL" id="ROT39588.1"/>
    </source>
</evidence>
<evidence type="ECO:0008006" key="5">
    <source>
        <dbReference type="Google" id="ProtNLM"/>
    </source>
</evidence>
<dbReference type="AlphaFoldDB" id="A0A3N2PYT0"/>
<dbReference type="PANTHER" id="PTHR31834:SF8">
    <property type="entry name" value="TRANSFERASE, PUTATIVE (AFU_ORTHOLOGUE AFUA_6G14040)-RELATED"/>
    <property type="match status" value="1"/>
</dbReference>
<dbReference type="EMBL" id="ML119053">
    <property type="protein sequence ID" value="ROT39588.1"/>
    <property type="molecule type" value="Genomic_DNA"/>
</dbReference>
<dbReference type="Gene3D" id="3.90.550.20">
    <property type="match status" value="1"/>
</dbReference>
<accession>A0A3N2PYT0</accession>
<dbReference type="GO" id="GO:0006487">
    <property type="term" value="P:protein N-linked glycosylation"/>
    <property type="evidence" value="ECO:0007669"/>
    <property type="project" value="TreeGrafter"/>
</dbReference>
<dbReference type="PANTHER" id="PTHR31834">
    <property type="entry name" value="INITIATION-SPECIFIC ALPHA-1,6-MANNOSYLTRANSFERASE"/>
    <property type="match status" value="1"/>
</dbReference>
<dbReference type="InterPro" id="IPR007577">
    <property type="entry name" value="GlycoTrfase_DXD_sugar-bd_CS"/>
</dbReference>
<keyword evidence="4" id="KW-1185">Reference proteome</keyword>
<proteinExistence type="inferred from homology"/>
<comment type="similarity">
    <text evidence="1">Belongs to the glycosyltransferase 32 family.</text>
</comment>
<dbReference type="Proteomes" id="UP000272025">
    <property type="component" value="Unassembled WGS sequence"/>
</dbReference>
<dbReference type="InterPro" id="IPR039367">
    <property type="entry name" value="Och1-like"/>
</dbReference>
<dbReference type="Pfam" id="PF04488">
    <property type="entry name" value="Gly_transf_sug"/>
    <property type="match status" value="1"/>
</dbReference>
<name>A0A3N2PYT0_SODAK</name>
<dbReference type="SUPFAM" id="SSF53448">
    <property type="entry name" value="Nucleotide-diphospho-sugar transferases"/>
    <property type="match status" value="1"/>
</dbReference>